<evidence type="ECO:0000256" key="3">
    <source>
        <dbReference type="ARBA" id="ARBA00009677"/>
    </source>
</evidence>
<evidence type="ECO:0000256" key="5">
    <source>
        <dbReference type="ARBA" id="ARBA00022525"/>
    </source>
</evidence>
<feature type="domain" description="Flagellar basal body rod protein N-terminal" evidence="7">
    <location>
        <begin position="7"/>
        <end position="37"/>
    </location>
</feature>
<feature type="domain" description="Flagellar hook-associated protein FlgK helical" evidence="9">
    <location>
        <begin position="100"/>
        <end position="326"/>
    </location>
</feature>
<dbReference type="RefSeq" id="WP_091057041.1">
    <property type="nucleotide sequence ID" value="NZ_FNCF01000001.1"/>
</dbReference>
<sequence length="465" mass="47097">MSGFSSLTVASRALAAQQRAIDVTGQNVANANTVGYTRQRVEMQSLASASAYGLQSREDSPGNGVTADRVIRVRDAFLERRAQQQAGLSSQAATTAATYDQLETTFGEPGDTGIQSLLTKTSAAWSQLSTRPTDTSSRIAVLASADALTKGLRTASAAIDAQWTNTRLEATDVVDEANATLASIAQLNRTIQESQGNGNPANELQDQRDGLVALLSKSLGATAVESDNGMVDVVVDGNVLVSGAGASKLALTGGTDPLTMGTSPVRLAVAPGGSVLQPGGSVGGQLDALNTVLPGYQTKLDAVASKLLAVNGVLATGYDQNGQSGATSPLYSGSSARTIGVVLTDPAKLAAAANGPQGTDASADGGVADAIADLGKQPGGPDATYRDMITALGIASRGATGAAATASTVLGQVDQARLSVSGVSLDEEMTNLLVFKQSYAAAARVVTALDEMLDVLINKTGLVGR</sequence>
<evidence type="ECO:0000259" key="9">
    <source>
        <dbReference type="Pfam" id="PF22638"/>
    </source>
</evidence>
<keyword evidence="10" id="KW-0969">Cilium</keyword>
<dbReference type="InterPro" id="IPR010930">
    <property type="entry name" value="Flg_bb/hook_C_dom"/>
</dbReference>
<evidence type="ECO:0000256" key="2">
    <source>
        <dbReference type="ARBA" id="ARBA00004613"/>
    </source>
</evidence>
<dbReference type="GO" id="GO:0005576">
    <property type="term" value="C:extracellular region"/>
    <property type="evidence" value="ECO:0007669"/>
    <property type="project" value="UniProtKB-SubCell"/>
</dbReference>
<keyword evidence="10" id="KW-0966">Cell projection</keyword>
<dbReference type="OrthoDB" id="9802553at2"/>
<dbReference type="InterPro" id="IPR002371">
    <property type="entry name" value="FlgK"/>
</dbReference>
<dbReference type="NCBIfam" id="TIGR02492">
    <property type="entry name" value="flgK_ends"/>
    <property type="match status" value="1"/>
</dbReference>
<protein>
    <recommendedName>
        <fullName evidence="4">Flagellar hook-associated protein 1</fullName>
    </recommendedName>
</protein>
<dbReference type="Proteomes" id="UP000198863">
    <property type="component" value="Unassembled WGS sequence"/>
</dbReference>
<accession>A0A1G7LI07</accession>
<keyword evidence="5" id="KW-0964">Secreted</keyword>
<dbReference type="GO" id="GO:0044780">
    <property type="term" value="P:bacterial-type flagellum assembly"/>
    <property type="evidence" value="ECO:0007669"/>
    <property type="project" value="InterPro"/>
</dbReference>
<dbReference type="PANTHER" id="PTHR30033">
    <property type="entry name" value="FLAGELLAR HOOK-ASSOCIATED PROTEIN 1"/>
    <property type="match status" value="1"/>
</dbReference>
<dbReference type="EMBL" id="FNCF01000001">
    <property type="protein sequence ID" value="SDF49115.1"/>
    <property type="molecule type" value="Genomic_DNA"/>
</dbReference>
<dbReference type="AlphaFoldDB" id="A0A1G7LI07"/>
<keyword evidence="6" id="KW-0975">Bacterial flagellum</keyword>
<evidence type="ECO:0000313" key="10">
    <source>
        <dbReference type="EMBL" id="SDF49115.1"/>
    </source>
</evidence>
<organism evidence="10 11">
    <name type="scientific">Klenkia brasiliensis</name>
    <dbReference type="NCBI Taxonomy" id="333142"/>
    <lineage>
        <taxon>Bacteria</taxon>
        <taxon>Bacillati</taxon>
        <taxon>Actinomycetota</taxon>
        <taxon>Actinomycetes</taxon>
        <taxon>Geodermatophilales</taxon>
        <taxon>Geodermatophilaceae</taxon>
        <taxon>Klenkia</taxon>
    </lineage>
</organism>
<dbReference type="PANTHER" id="PTHR30033:SF1">
    <property type="entry name" value="FLAGELLAR HOOK-ASSOCIATED PROTEIN 1"/>
    <property type="match status" value="1"/>
</dbReference>
<feature type="domain" description="Flagellar basal-body/hook protein C-terminal" evidence="8">
    <location>
        <begin position="415"/>
        <end position="458"/>
    </location>
</feature>
<dbReference type="Pfam" id="PF00460">
    <property type="entry name" value="Flg_bb_rod"/>
    <property type="match status" value="1"/>
</dbReference>
<reference evidence="11" key="1">
    <citation type="submission" date="2016-10" db="EMBL/GenBank/DDBJ databases">
        <authorList>
            <person name="Varghese N."/>
            <person name="Submissions S."/>
        </authorList>
    </citation>
    <scope>NUCLEOTIDE SEQUENCE [LARGE SCALE GENOMIC DNA]</scope>
    <source>
        <strain evidence="11">DSM 44526</strain>
    </source>
</reference>
<evidence type="ECO:0000256" key="1">
    <source>
        <dbReference type="ARBA" id="ARBA00004365"/>
    </source>
</evidence>
<name>A0A1G7LI07_9ACTN</name>
<dbReference type="SUPFAM" id="SSF64518">
    <property type="entry name" value="Phase 1 flagellin"/>
    <property type="match status" value="1"/>
</dbReference>
<keyword evidence="11" id="KW-1185">Reference proteome</keyword>
<evidence type="ECO:0000313" key="11">
    <source>
        <dbReference type="Proteomes" id="UP000198863"/>
    </source>
</evidence>
<evidence type="ECO:0000256" key="4">
    <source>
        <dbReference type="ARBA" id="ARBA00016244"/>
    </source>
</evidence>
<dbReference type="GO" id="GO:0005198">
    <property type="term" value="F:structural molecule activity"/>
    <property type="evidence" value="ECO:0007669"/>
    <property type="project" value="InterPro"/>
</dbReference>
<gene>
    <name evidence="10" type="ORF">SAMN05660324_0272</name>
</gene>
<keyword evidence="10" id="KW-0282">Flagellum</keyword>
<dbReference type="Pfam" id="PF22638">
    <property type="entry name" value="FlgK_D1"/>
    <property type="match status" value="1"/>
</dbReference>
<evidence type="ECO:0000259" key="8">
    <source>
        <dbReference type="Pfam" id="PF06429"/>
    </source>
</evidence>
<proteinExistence type="inferred from homology"/>
<comment type="subcellular location">
    <subcellularLocation>
        <location evidence="1">Bacterial flagellum</location>
    </subcellularLocation>
    <subcellularLocation>
        <location evidence="2">Secreted</location>
    </subcellularLocation>
</comment>
<dbReference type="InterPro" id="IPR053927">
    <property type="entry name" value="FlgK_helical"/>
</dbReference>
<comment type="similarity">
    <text evidence="3">Belongs to the flagella basal body rod proteins family.</text>
</comment>
<evidence type="ECO:0000259" key="7">
    <source>
        <dbReference type="Pfam" id="PF00460"/>
    </source>
</evidence>
<evidence type="ECO:0000256" key="6">
    <source>
        <dbReference type="ARBA" id="ARBA00023143"/>
    </source>
</evidence>
<dbReference type="InterPro" id="IPR001444">
    <property type="entry name" value="Flag_bb_rod_N"/>
</dbReference>
<dbReference type="Pfam" id="PF06429">
    <property type="entry name" value="Flg_bbr_C"/>
    <property type="match status" value="1"/>
</dbReference>
<dbReference type="GO" id="GO:0009424">
    <property type="term" value="C:bacterial-type flagellum hook"/>
    <property type="evidence" value="ECO:0007669"/>
    <property type="project" value="InterPro"/>
</dbReference>